<dbReference type="AlphaFoldDB" id="A0AAU9P3U5"/>
<name>A0AAU9P3U5_9ASTR</name>
<dbReference type="Proteomes" id="UP001157418">
    <property type="component" value="Unassembled WGS sequence"/>
</dbReference>
<evidence type="ECO:0000313" key="2">
    <source>
        <dbReference type="Proteomes" id="UP001157418"/>
    </source>
</evidence>
<proteinExistence type="predicted"/>
<gene>
    <name evidence="1" type="ORF">LVIROSA_LOCUS30681</name>
</gene>
<organism evidence="1 2">
    <name type="scientific">Lactuca virosa</name>
    <dbReference type="NCBI Taxonomy" id="75947"/>
    <lineage>
        <taxon>Eukaryota</taxon>
        <taxon>Viridiplantae</taxon>
        <taxon>Streptophyta</taxon>
        <taxon>Embryophyta</taxon>
        <taxon>Tracheophyta</taxon>
        <taxon>Spermatophyta</taxon>
        <taxon>Magnoliopsida</taxon>
        <taxon>eudicotyledons</taxon>
        <taxon>Gunneridae</taxon>
        <taxon>Pentapetalae</taxon>
        <taxon>asterids</taxon>
        <taxon>campanulids</taxon>
        <taxon>Asterales</taxon>
        <taxon>Asteraceae</taxon>
        <taxon>Cichorioideae</taxon>
        <taxon>Cichorieae</taxon>
        <taxon>Lactucinae</taxon>
        <taxon>Lactuca</taxon>
    </lineage>
</organism>
<keyword evidence="2" id="KW-1185">Reference proteome</keyword>
<comment type="caution">
    <text evidence="1">The sequence shown here is derived from an EMBL/GenBank/DDBJ whole genome shotgun (WGS) entry which is preliminary data.</text>
</comment>
<accession>A0AAU9P3U5</accession>
<dbReference type="EMBL" id="CAKMRJ010005523">
    <property type="protein sequence ID" value="CAH1444880.1"/>
    <property type="molecule type" value="Genomic_DNA"/>
</dbReference>
<evidence type="ECO:0000313" key="1">
    <source>
        <dbReference type="EMBL" id="CAH1444880.1"/>
    </source>
</evidence>
<reference evidence="1 2" key="1">
    <citation type="submission" date="2022-01" db="EMBL/GenBank/DDBJ databases">
        <authorList>
            <person name="Xiong W."/>
            <person name="Schranz E."/>
        </authorList>
    </citation>
    <scope>NUCLEOTIDE SEQUENCE [LARGE SCALE GENOMIC DNA]</scope>
</reference>
<protein>
    <submittedName>
        <fullName evidence="1">Uncharacterized protein</fullName>
    </submittedName>
</protein>
<sequence>MWAEKFQFLDLQINSVGVDKDERARVFELLFGFAKISSIPKGKPNTYRIEDVSGYVHAQTRQRSCSEAASCARCHVRFCSSNDILILELCWDIALWKKCGLKTKSHLLIQFLELMFMFLNPGN</sequence>